<dbReference type="Proteomes" id="UP000218287">
    <property type="component" value="Chromosome"/>
</dbReference>
<sequence>MKLSFDEWEQLYKGRFKELQQKIQVGIEASERGEVLDAKEVFERLREKLQQKRTQAGQ</sequence>
<evidence type="ECO:0000313" key="2">
    <source>
        <dbReference type="Proteomes" id="UP000218287"/>
    </source>
</evidence>
<name>A0A1Z4GAW3_9CYAN</name>
<evidence type="ECO:0008006" key="3">
    <source>
        <dbReference type="Google" id="ProtNLM"/>
    </source>
</evidence>
<reference evidence="1 2" key="1">
    <citation type="submission" date="2017-06" db="EMBL/GenBank/DDBJ databases">
        <title>Genome sequencing of cyanobaciteial culture collection at National Institute for Environmental Studies (NIES).</title>
        <authorList>
            <person name="Hirose Y."/>
            <person name="Shimura Y."/>
            <person name="Fujisawa T."/>
            <person name="Nakamura Y."/>
            <person name="Kawachi M."/>
        </authorList>
    </citation>
    <scope>NUCLEOTIDE SEQUENCE [LARGE SCALE GENOMIC DNA]</scope>
    <source>
        <strain evidence="1 2">NIES-21</strain>
    </source>
</reference>
<dbReference type="EMBL" id="AP018174">
    <property type="protein sequence ID" value="BAY14650.1"/>
    <property type="molecule type" value="Genomic_DNA"/>
</dbReference>
<dbReference type="AlphaFoldDB" id="A0A1Z4GAW3"/>
<accession>A0A1Z4GAW3</accession>
<protein>
    <recommendedName>
        <fullName evidence="3">Type II toxin-antitoxin system ParD family antitoxin</fullName>
    </recommendedName>
</protein>
<proteinExistence type="predicted"/>
<organism evidence="1 2">
    <name type="scientific">Anabaenopsis circularis NIES-21</name>
    <dbReference type="NCBI Taxonomy" id="1085406"/>
    <lineage>
        <taxon>Bacteria</taxon>
        <taxon>Bacillati</taxon>
        <taxon>Cyanobacteriota</taxon>
        <taxon>Cyanophyceae</taxon>
        <taxon>Nostocales</taxon>
        <taxon>Nodulariaceae</taxon>
        <taxon>Anabaenopsis</taxon>
    </lineage>
</organism>
<keyword evidence="2" id="KW-1185">Reference proteome</keyword>
<evidence type="ECO:0000313" key="1">
    <source>
        <dbReference type="EMBL" id="BAY14650.1"/>
    </source>
</evidence>
<gene>
    <name evidence="1" type="ORF">NIES21_04080</name>
</gene>